<dbReference type="KEGG" id="gog:C1280_08305"/>
<dbReference type="Proteomes" id="UP000245802">
    <property type="component" value="Chromosome"/>
</dbReference>
<evidence type="ECO:0000256" key="1">
    <source>
        <dbReference type="SAM" id="MobiDB-lite"/>
    </source>
</evidence>
<dbReference type="RefSeq" id="WP_010033336.1">
    <property type="nucleotide sequence ID" value="NZ_CP025958.1"/>
</dbReference>
<organism evidence="2 3">
    <name type="scientific">Gemmata obscuriglobus</name>
    <dbReference type="NCBI Taxonomy" id="114"/>
    <lineage>
        <taxon>Bacteria</taxon>
        <taxon>Pseudomonadati</taxon>
        <taxon>Planctomycetota</taxon>
        <taxon>Planctomycetia</taxon>
        <taxon>Gemmatales</taxon>
        <taxon>Gemmataceae</taxon>
        <taxon>Gemmata</taxon>
    </lineage>
</organism>
<feature type="region of interest" description="Disordered" evidence="1">
    <location>
        <begin position="55"/>
        <end position="78"/>
    </location>
</feature>
<dbReference type="NCBIfam" id="TIGR01725">
    <property type="entry name" value="phge_HK97_gp10"/>
    <property type="match status" value="1"/>
</dbReference>
<proteinExistence type="predicted"/>
<keyword evidence="3" id="KW-1185">Reference proteome</keyword>
<gene>
    <name evidence="2" type="ORF">C1280_08305</name>
</gene>
<dbReference type="InterPro" id="IPR010064">
    <property type="entry name" value="HK97-gp10_tail"/>
</dbReference>
<evidence type="ECO:0008006" key="4">
    <source>
        <dbReference type="Google" id="ProtNLM"/>
    </source>
</evidence>
<dbReference type="Pfam" id="PF04883">
    <property type="entry name" value="HK97-gp10_like"/>
    <property type="match status" value="1"/>
</dbReference>
<sequence length="152" mass="15968">MDFSVTIEGLDKIQNATSEMQKAVAAEVNKALFASAKKVEGDAKKSITAGGKTGRVYTRRSVTHQASAPGEAPASDTGRLVNSINSALNASELESTVTAGEGAVKYAAMLEFGTRHVAARPFMFPALEQNKAWITERLAAAVRKAAAKSIGK</sequence>
<name>A0A2Z3H7M8_9BACT</name>
<evidence type="ECO:0000313" key="3">
    <source>
        <dbReference type="Proteomes" id="UP000245802"/>
    </source>
</evidence>
<accession>A0A2Z3H7M8</accession>
<dbReference type="OrthoDB" id="886754at2"/>
<protein>
    <recommendedName>
        <fullName evidence="4">HK97 gp10 family phage protein</fullName>
    </recommendedName>
</protein>
<dbReference type="EMBL" id="CP025958">
    <property type="protein sequence ID" value="AWM37020.1"/>
    <property type="molecule type" value="Genomic_DNA"/>
</dbReference>
<dbReference type="AlphaFoldDB" id="A0A2Z3H7M8"/>
<reference evidence="2 3" key="1">
    <citation type="submission" date="2018-01" db="EMBL/GenBank/DDBJ databases">
        <title>G. obscuriglobus.</title>
        <authorList>
            <person name="Franke J."/>
            <person name="Blomberg W."/>
            <person name="Selmecki A."/>
        </authorList>
    </citation>
    <scope>NUCLEOTIDE SEQUENCE [LARGE SCALE GENOMIC DNA]</scope>
    <source>
        <strain evidence="2 3">DSM 5831</strain>
    </source>
</reference>
<evidence type="ECO:0000313" key="2">
    <source>
        <dbReference type="EMBL" id="AWM37020.1"/>
    </source>
</evidence>